<dbReference type="InterPro" id="IPR055152">
    <property type="entry name" value="Transketolase-like_C_2"/>
</dbReference>
<comment type="caution">
    <text evidence="11">The sequence shown here is derived from an EMBL/GenBank/DDBJ whole genome shotgun (WGS) entry which is preliminary data.</text>
</comment>
<dbReference type="SUPFAM" id="SSF52922">
    <property type="entry name" value="TK C-terminal domain-like"/>
    <property type="match status" value="1"/>
</dbReference>
<protein>
    <submittedName>
        <fullName evidence="11">Transketolase</fullName>
    </submittedName>
</protein>
<dbReference type="Gene3D" id="3.40.50.970">
    <property type="match status" value="2"/>
</dbReference>
<feature type="domain" description="Transketolase-like pyrimidine-binding" evidence="10">
    <location>
        <begin position="321"/>
        <end position="493"/>
    </location>
</feature>
<dbReference type="VEuPathDB" id="MicrosporidiaDB:M153_110006077"/>
<evidence type="ECO:0000256" key="2">
    <source>
        <dbReference type="ARBA" id="ARBA00001946"/>
    </source>
</evidence>
<evidence type="ECO:0000256" key="5">
    <source>
        <dbReference type="ARBA" id="ARBA00022679"/>
    </source>
</evidence>
<dbReference type="InterPro" id="IPR005475">
    <property type="entry name" value="Transketolase-like_Pyr-bd"/>
</dbReference>
<reference evidence="11 12" key="1">
    <citation type="submission" date="2015-07" db="EMBL/GenBank/DDBJ databases">
        <title>The genome of Pseudoloma neurophilia, a relevant intracellular parasite of the zebrafish.</title>
        <authorList>
            <person name="Ndikumana S."/>
            <person name="Pelin A."/>
            <person name="Sanders J."/>
            <person name="Corradi N."/>
        </authorList>
    </citation>
    <scope>NUCLEOTIDE SEQUENCE [LARGE SCALE GENOMIC DNA]</scope>
    <source>
        <strain evidence="11 12">MK1</strain>
    </source>
</reference>
<evidence type="ECO:0000259" key="10">
    <source>
        <dbReference type="SMART" id="SM00861"/>
    </source>
</evidence>
<keyword evidence="5" id="KW-0808">Transferase</keyword>
<dbReference type="Pfam" id="PF00456">
    <property type="entry name" value="Transketolase_N"/>
    <property type="match status" value="1"/>
</dbReference>
<evidence type="ECO:0000313" key="11">
    <source>
        <dbReference type="EMBL" id="KRH95228.1"/>
    </source>
</evidence>
<evidence type="ECO:0000256" key="9">
    <source>
        <dbReference type="ARBA" id="ARBA00049473"/>
    </source>
</evidence>
<comment type="similarity">
    <text evidence="4">Belongs to the transketolase family.</text>
</comment>
<keyword evidence="8" id="KW-0786">Thiamine pyrophosphate</keyword>
<name>A0A0R0M177_9MICR</name>
<dbReference type="PANTHER" id="PTHR43522">
    <property type="entry name" value="TRANSKETOLASE"/>
    <property type="match status" value="1"/>
</dbReference>
<proteinExistence type="inferred from homology"/>
<dbReference type="Pfam" id="PF02779">
    <property type="entry name" value="Transket_pyr"/>
    <property type="match status" value="1"/>
</dbReference>
<evidence type="ECO:0000256" key="1">
    <source>
        <dbReference type="ARBA" id="ARBA00001941"/>
    </source>
</evidence>
<dbReference type="OrthoDB" id="10267175at2759"/>
<sequence length="627" mass="70023">MPVEDKFIKNIRYIAASMIEIAKSGHPGASLSLAPVLHVLFGEVIRIHKDFQDSEYRDIVIVSNGHACPTQYICLALHGYLSMEDLKLFRKINSHTPGHPEVFTPGIEASTGPLGQGIGNAVGFAISMKKIKSPAKVFVIFGDGCYQEGISHEVFAIAANLNLDNVVFIYDSNQITIDGSTELSMNESAEKRFKAYGFEVFSCQGEDIHEIRNILAQEQKAPKAIILHTRIAEGCSKVGSYLTHGQPLGQAVVDEFKDNEEEFTFNDKMVAYYSHRMDQNLKYFQEAEAKHKTQKFNQALESVFEKSKNVYKNHKKNTDARPTRQYIADTLDDLRACGLPVLGGSADLASSTLTRSNLEEDFNRKNYGGTYIRYGIREHGMTSIQNSITFHGFYKSFSATFFEFLAYGYPGVRMAALGKIPNLYIATHDSIGLGEDGPAHQPIELYPLIRAAINIYLFRPCDSLEVRFALWFGLTRTETPVVVCCTRQPVDPVSETSIEGMEKGAYFLRKTEKPDLTLLATGSEVPLALRAADLLQKLNLSVSVVSMLSFELFDEQSDDYKQSLLDSPQIISIEAAATFGWSKYAHHSIGMETYGASANYKSMFDYFGFTPEKIVDKILTLMKHSEK</sequence>
<keyword evidence="12" id="KW-1185">Reference proteome</keyword>
<comment type="catalytic activity">
    <reaction evidence="9">
        <text>D-sedoheptulose 7-phosphate + D-glyceraldehyde 3-phosphate = aldehydo-D-ribose 5-phosphate + D-xylulose 5-phosphate</text>
        <dbReference type="Rhea" id="RHEA:10508"/>
        <dbReference type="ChEBI" id="CHEBI:57483"/>
        <dbReference type="ChEBI" id="CHEBI:57737"/>
        <dbReference type="ChEBI" id="CHEBI:58273"/>
        <dbReference type="ChEBI" id="CHEBI:59776"/>
        <dbReference type="EC" id="2.2.1.1"/>
    </reaction>
</comment>
<dbReference type="InterPro" id="IPR009014">
    <property type="entry name" value="Transketo_C/PFOR_II"/>
</dbReference>
<evidence type="ECO:0000256" key="4">
    <source>
        <dbReference type="ARBA" id="ARBA00007131"/>
    </source>
</evidence>
<dbReference type="CDD" id="cd02012">
    <property type="entry name" value="TPP_TK"/>
    <property type="match status" value="1"/>
</dbReference>
<dbReference type="InterPro" id="IPR033247">
    <property type="entry name" value="Transketolase_fam"/>
</dbReference>
<dbReference type="InterPro" id="IPR029061">
    <property type="entry name" value="THDP-binding"/>
</dbReference>
<evidence type="ECO:0000256" key="8">
    <source>
        <dbReference type="ARBA" id="ARBA00023052"/>
    </source>
</evidence>
<dbReference type="Pfam" id="PF22613">
    <property type="entry name" value="Transketolase_C_1"/>
    <property type="match status" value="1"/>
</dbReference>
<evidence type="ECO:0000256" key="7">
    <source>
        <dbReference type="ARBA" id="ARBA00022842"/>
    </source>
</evidence>
<dbReference type="PANTHER" id="PTHR43522:SF2">
    <property type="entry name" value="TRANSKETOLASE 1-RELATED"/>
    <property type="match status" value="1"/>
</dbReference>
<comment type="cofactor">
    <cofactor evidence="2">
        <name>Mg(2+)</name>
        <dbReference type="ChEBI" id="CHEBI:18420"/>
    </cofactor>
</comment>
<dbReference type="GO" id="GO:0005829">
    <property type="term" value="C:cytosol"/>
    <property type="evidence" value="ECO:0007669"/>
    <property type="project" value="TreeGrafter"/>
</dbReference>
<comment type="cofactor">
    <cofactor evidence="1">
        <name>Co(2+)</name>
        <dbReference type="ChEBI" id="CHEBI:48828"/>
    </cofactor>
</comment>
<evidence type="ECO:0000313" key="12">
    <source>
        <dbReference type="Proteomes" id="UP000051530"/>
    </source>
</evidence>
<gene>
    <name evidence="11" type="ORF">M153_110006077</name>
</gene>
<dbReference type="CDD" id="cd07033">
    <property type="entry name" value="TPP_PYR_DXS_TK_like"/>
    <property type="match status" value="1"/>
</dbReference>
<dbReference type="PROSITE" id="PS00801">
    <property type="entry name" value="TRANSKETOLASE_1"/>
    <property type="match status" value="1"/>
</dbReference>
<dbReference type="GO" id="GO:0006098">
    <property type="term" value="P:pentose-phosphate shunt"/>
    <property type="evidence" value="ECO:0007669"/>
    <property type="project" value="TreeGrafter"/>
</dbReference>
<accession>A0A0R0M177</accession>
<evidence type="ECO:0000256" key="6">
    <source>
        <dbReference type="ARBA" id="ARBA00022723"/>
    </source>
</evidence>
<evidence type="ECO:0000256" key="3">
    <source>
        <dbReference type="ARBA" id="ARBA00001964"/>
    </source>
</evidence>
<keyword evidence="6" id="KW-0479">Metal-binding</keyword>
<dbReference type="Gene3D" id="3.40.50.920">
    <property type="match status" value="1"/>
</dbReference>
<dbReference type="GO" id="GO:0046872">
    <property type="term" value="F:metal ion binding"/>
    <property type="evidence" value="ECO:0007669"/>
    <property type="project" value="UniProtKB-KW"/>
</dbReference>
<dbReference type="AlphaFoldDB" id="A0A0R0M177"/>
<keyword evidence="7" id="KW-0460">Magnesium</keyword>
<dbReference type="SUPFAM" id="SSF52518">
    <property type="entry name" value="Thiamin diphosphate-binding fold (THDP-binding)"/>
    <property type="match status" value="2"/>
</dbReference>
<organism evidence="11 12">
    <name type="scientific">Pseudoloma neurophilia</name>
    <dbReference type="NCBI Taxonomy" id="146866"/>
    <lineage>
        <taxon>Eukaryota</taxon>
        <taxon>Fungi</taxon>
        <taxon>Fungi incertae sedis</taxon>
        <taxon>Microsporidia</taxon>
        <taxon>Pseudoloma</taxon>
    </lineage>
</organism>
<comment type="cofactor">
    <cofactor evidence="3">
        <name>thiamine diphosphate</name>
        <dbReference type="ChEBI" id="CHEBI:58937"/>
    </cofactor>
</comment>
<dbReference type="InterPro" id="IPR005474">
    <property type="entry name" value="Transketolase_N"/>
</dbReference>
<dbReference type="Proteomes" id="UP000051530">
    <property type="component" value="Unassembled WGS sequence"/>
</dbReference>
<dbReference type="GO" id="GO:0004802">
    <property type="term" value="F:transketolase activity"/>
    <property type="evidence" value="ECO:0007669"/>
    <property type="project" value="UniProtKB-EC"/>
</dbReference>
<dbReference type="InterPro" id="IPR049557">
    <property type="entry name" value="Transketolase_CS"/>
</dbReference>
<dbReference type="SMART" id="SM00861">
    <property type="entry name" value="Transket_pyr"/>
    <property type="match status" value="1"/>
</dbReference>
<dbReference type="EMBL" id="LGUB01000002">
    <property type="protein sequence ID" value="KRH95228.1"/>
    <property type="molecule type" value="Genomic_DNA"/>
</dbReference>